<sequence>MHTVDLAPRSRPNANTTCTHQPTCPAASAVDHEAARIIASHPEQGWSLRCNGVIVFDDTGELMPDNSPVAPHRGPARHWERHSGV</sequence>
<gene>
    <name evidence="2" type="ordered locus">Strop_4209</name>
</gene>
<dbReference type="RefSeq" id="WP_012015401.1">
    <property type="nucleotide sequence ID" value="NC_009380.1"/>
</dbReference>
<protein>
    <submittedName>
        <fullName evidence="2">Uncharacterized protein</fullName>
    </submittedName>
</protein>
<dbReference type="PATRIC" id="fig|369723.5.peg.4353"/>
<dbReference type="KEGG" id="stp:Strop_4209"/>
<keyword evidence="3" id="KW-1185">Reference proteome</keyword>
<evidence type="ECO:0000313" key="3">
    <source>
        <dbReference type="Proteomes" id="UP000000235"/>
    </source>
</evidence>
<dbReference type="STRING" id="369723.Strop_4209"/>
<organism evidence="2 3">
    <name type="scientific">Salinispora tropica (strain ATCC BAA-916 / DSM 44818 / JCM 13857 / NBRC 105044 / CNB-440)</name>
    <dbReference type="NCBI Taxonomy" id="369723"/>
    <lineage>
        <taxon>Bacteria</taxon>
        <taxon>Bacillati</taxon>
        <taxon>Actinomycetota</taxon>
        <taxon>Actinomycetes</taxon>
        <taxon>Micromonosporales</taxon>
        <taxon>Micromonosporaceae</taxon>
        <taxon>Salinispora</taxon>
    </lineage>
</organism>
<evidence type="ECO:0000256" key="1">
    <source>
        <dbReference type="SAM" id="MobiDB-lite"/>
    </source>
</evidence>
<dbReference type="Proteomes" id="UP000000235">
    <property type="component" value="Chromosome"/>
</dbReference>
<reference evidence="3" key="1">
    <citation type="journal article" date="2007" name="Proc. Natl. Acad. Sci. U.S.A.">
        <title>Genome sequencing reveals complex secondary metabolome in the marine actinomycete Salinispora tropica.</title>
        <authorList>
            <person name="Udwary D.W."/>
            <person name="Zeigler L."/>
            <person name="Asolkar R.N."/>
            <person name="Singan V."/>
            <person name="Lapidus A."/>
            <person name="Fenical W."/>
            <person name="Jensen P.R."/>
            <person name="Moore B.S."/>
        </authorList>
    </citation>
    <scope>NUCLEOTIDE SEQUENCE [LARGE SCALE GENOMIC DNA]</scope>
    <source>
        <strain evidence="3">ATCC BAA-916 / DSM 44818 / CNB-440</strain>
    </source>
</reference>
<evidence type="ECO:0000313" key="2">
    <source>
        <dbReference type="EMBL" id="ABP56637.1"/>
    </source>
</evidence>
<accession>A4XCI0</accession>
<dbReference type="InterPro" id="IPR046041">
    <property type="entry name" value="DUF5999"/>
</dbReference>
<proteinExistence type="predicted"/>
<dbReference type="Pfam" id="PF19462">
    <property type="entry name" value="DUF5999"/>
    <property type="match status" value="1"/>
</dbReference>
<name>A4XCI0_SALTO</name>
<dbReference type="HOGENOM" id="CLU_191540_0_0_11"/>
<dbReference type="AlphaFoldDB" id="A4XCI0"/>
<dbReference type="eggNOG" id="ENOG50330PX">
    <property type="taxonomic scope" value="Bacteria"/>
</dbReference>
<feature type="region of interest" description="Disordered" evidence="1">
    <location>
        <begin position="1"/>
        <end position="20"/>
    </location>
</feature>
<feature type="region of interest" description="Disordered" evidence="1">
    <location>
        <begin position="65"/>
        <end position="85"/>
    </location>
</feature>
<dbReference type="EMBL" id="CP000667">
    <property type="protein sequence ID" value="ABP56637.1"/>
    <property type="molecule type" value="Genomic_DNA"/>
</dbReference>